<keyword evidence="4" id="KW-0508">mRNA splicing</keyword>
<reference evidence="8 9" key="1">
    <citation type="submission" date="2016-07" db="EMBL/GenBank/DDBJ databases">
        <title>Pervasive Adenine N6-methylation of Active Genes in Fungi.</title>
        <authorList>
            <consortium name="DOE Joint Genome Institute"/>
            <person name="Mondo S.J."/>
            <person name="Dannebaum R.O."/>
            <person name="Kuo R.C."/>
            <person name="Labutti K."/>
            <person name="Haridas S."/>
            <person name="Kuo A."/>
            <person name="Salamov A."/>
            <person name="Ahrendt S.R."/>
            <person name="Lipzen A."/>
            <person name="Sullivan W."/>
            <person name="Andreopoulos W.B."/>
            <person name="Clum A."/>
            <person name="Lindquist E."/>
            <person name="Daum C."/>
            <person name="Ramamoorthy G.K."/>
            <person name="Gryganskyi A."/>
            <person name="Culley D."/>
            <person name="Magnuson J.K."/>
            <person name="James T.Y."/>
            <person name="O'Malley M.A."/>
            <person name="Stajich J.E."/>
            <person name="Spatafora J.W."/>
            <person name="Visel A."/>
            <person name="Grigoriev I.V."/>
        </authorList>
    </citation>
    <scope>NUCLEOTIDE SEQUENCE [LARGE SCALE GENOMIC DNA]</scope>
    <source>
        <strain evidence="8 9">62-1032</strain>
    </source>
</reference>
<feature type="domain" description="G-patch" evidence="7">
    <location>
        <begin position="498"/>
        <end position="549"/>
    </location>
</feature>
<evidence type="ECO:0000259" key="7">
    <source>
        <dbReference type="PROSITE" id="PS50174"/>
    </source>
</evidence>
<dbReference type="AlphaFoldDB" id="A0A1Y2FXJ8"/>
<evidence type="ECO:0000256" key="5">
    <source>
        <dbReference type="ARBA" id="ARBA00023242"/>
    </source>
</evidence>
<dbReference type="InterPro" id="IPR003954">
    <property type="entry name" value="RRM_euk-type"/>
</dbReference>
<dbReference type="STRING" id="106004.A0A1Y2FXJ8"/>
<feature type="compositionally biased region" description="Basic and acidic residues" evidence="6">
    <location>
        <begin position="311"/>
        <end position="324"/>
    </location>
</feature>
<feature type="compositionally biased region" description="Pro residues" evidence="6">
    <location>
        <begin position="428"/>
        <end position="438"/>
    </location>
</feature>
<evidence type="ECO:0000256" key="4">
    <source>
        <dbReference type="ARBA" id="ARBA00023187"/>
    </source>
</evidence>
<sequence length="685" mass="71944">MSLYAGINLGGKQPNQPTESTPAASASPTASASASPAPVEPSAADKSKPAWSAALRFAPVPRKKPAKPPSSSIPSAFTAAFAADDGAATPPPIQAPRIVGRAKPALSATPAAIPRGRWGSASSTADPVPVATTSSASPVPTSAASPAPPAQAQPIRIGRTLARPPPMTLDDEEDVNGFKQTSAGKRAEKRKAHAVGNGKGKGRKREDPALAFGDTPYEPSRPCDYSAYKAHVQAVRTQRRLDREEQRRREKSSSYESDSEDDRRDDQEQSNKKPRFFAPPSSYDDPPQASSAAPPAFTPAPPPPPPAEYTSADRGDRSQAPREETGEEAYLRRLAMSSKPAAPAPPPLQQQQRPAYPSFAPATHSKPPSFVSSSSSASTGPSSTYPPPPPPAFAGPSQHSYPPPPPPPGFIPPTFFAPPGVGADDFPPFQPPPPPPPAASEGGGAAPNQAIADAQAKAREIAQRLSKLQGFQPPQAPTQEAATPTPPPQAPSNEEPDNRPFADRMMSKFGWEAGKGLGASESGMTTALSVSRTPSAATSKRAAAKAKAKGEELPPPEPKGMAGSRAKVVDSTREKRLEAEREARGGDPSRVVLLTNLCGVEDVDDDLGGEVAEEANKFGVVERCFVYLVPGETRDDEAVRIFLVMSGLAGGYNAVRQFEGRFFGGRVVKARFYNEAAFNAGHHQL</sequence>
<evidence type="ECO:0000313" key="8">
    <source>
        <dbReference type="EMBL" id="ORY88792.1"/>
    </source>
</evidence>
<gene>
    <name evidence="8" type="ORF">BCR35DRAFT_301125</name>
</gene>
<comment type="subcellular location">
    <subcellularLocation>
        <location evidence="1">Nucleus</location>
    </subcellularLocation>
</comment>
<dbReference type="FunFam" id="3.30.70.330:FF:000382">
    <property type="entry name" value="G-patch domain-containing protein"/>
    <property type="match status" value="1"/>
</dbReference>
<keyword evidence="9" id="KW-1185">Reference proteome</keyword>
<dbReference type="PRINTS" id="PR01217">
    <property type="entry name" value="PRICHEXTENSN"/>
</dbReference>
<organism evidence="8 9">
    <name type="scientific">Leucosporidium creatinivorum</name>
    <dbReference type="NCBI Taxonomy" id="106004"/>
    <lineage>
        <taxon>Eukaryota</taxon>
        <taxon>Fungi</taxon>
        <taxon>Dikarya</taxon>
        <taxon>Basidiomycota</taxon>
        <taxon>Pucciniomycotina</taxon>
        <taxon>Microbotryomycetes</taxon>
        <taxon>Leucosporidiales</taxon>
        <taxon>Leucosporidium</taxon>
    </lineage>
</organism>
<dbReference type="EMBL" id="MCGR01000008">
    <property type="protein sequence ID" value="ORY88792.1"/>
    <property type="molecule type" value="Genomic_DNA"/>
</dbReference>
<feature type="region of interest" description="Disordered" evidence="6">
    <location>
        <begin position="1"/>
        <end position="50"/>
    </location>
</feature>
<feature type="compositionally biased region" description="Basic and acidic residues" evidence="6">
    <location>
        <begin position="261"/>
        <end position="271"/>
    </location>
</feature>
<dbReference type="SMART" id="SM00443">
    <property type="entry name" value="G_patch"/>
    <property type="match status" value="1"/>
</dbReference>
<feature type="compositionally biased region" description="Pro residues" evidence="6">
    <location>
        <begin position="296"/>
        <end position="307"/>
    </location>
</feature>
<name>A0A1Y2FXJ8_9BASI</name>
<evidence type="ECO:0000256" key="3">
    <source>
        <dbReference type="ARBA" id="ARBA00022884"/>
    </source>
</evidence>
<dbReference type="InterPro" id="IPR012677">
    <property type="entry name" value="Nucleotide-bd_a/b_plait_sf"/>
</dbReference>
<evidence type="ECO:0000313" key="9">
    <source>
        <dbReference type="Proteomes" id="UP000193467"/>
    </source>
</evidence>
<evidence type="ECO:0000256" key="2">
    <source>
        <dbReference type="ARBA" id="ARBA00022664"/>
    </source>
</evidence>
<dbReference type="GO" id="GO:0045292">
    <property type="term" value="P:mRNA cis splicing, via spliceosome"/>
    <property type="evidence" value="ECO:0007669"/>
    <property type="project" value="InterPro"/>
</dbReference>
<dbReference type="PANTHER" id="PTHR13288:SF8">
    <property type="entry name" value="SPLICING FACTOR 45"/>
    <property type="match status" value="1"/>
</dbReference>
<feature type="compositionally biased region" description="Low complexity" evidence="6">
    <location>
        <begin position="412"/>
        <end position="427"/>
    </location>
</feature>
<keyword evidence="5" id="KW-0539">Nucleus</keyword>
<feature type="compositionally biased region" description="Low complexity" evidence="6">
    <location>
        <begin position="127"/>
        <end position="145"/>
    </location>
</feature>
<dbReference type="InParanoid" id="A0A1Y2FXJ8"/>
<keyword evidence="2" id="KW-0507">mRNA processing</keyword>
<protein>
    <recommendedName>
        <fullName evidence="7">G-patch domain-containing protein</fullName>
    </recommendedName>
</protein>
<dbReference type="OrthoDB" id="5411533at2759"/>
<feature type="compositionally biased region" description="Low complexity" evidence="6">
    <location>
        <begin position="367"/>
        <end position="383"/>
    </location>
</feature>
<proteinExistence type="predicted"/>
<feature type="compositionally biased region" description="Low complexity" evidence="6">
    <location>
        <begin position="446"/>
        <end position="455"/>
    </location>
</feature>
<dbReference type="SMART" id="SM00361">
    <property type="entry name" value="RRM_1"/>
    <property type="match status" value="1"/>
</dbReference>
<feature type="compositionally biased region" description="Basic and acidic residues" evidence="6">
    <location>
        <begin position="496"/>
        <end position="506"/>
    </location>
</feature>
<feature type="compositionally biased region" description="Low complexity" evidence="6">
    <location>
        <begin position="278"/>
        <end position="295"/>
    </location>
</feature>
<feature type="compositionally biased region" description="Low complexity" evidence="6">
    <location>
        <begin position="532"/>
        <end position="541"/>
    </location>
</feature>
<feature type="compositionally biased region" description="Pro residues" evidence="6">
    <location>
        <begin position="401"/>
        <end position="411"/>
    </location>
</feature>
<keyword evidence="3" id="KW-0694">RNA-binding</keyword>
<dbReference type="PANTHER" id="PTHR13288">
    <property type="entry name" value="SPLICING FACTOR 45 SPF45"/>
    <property type="match status" value="1"/>
</dbReference>
<feature type="compositionally biased region" description="Pro residues" evidence="6">
    <location>
        <begin position="384"/>
        <end position="393"/>
    </location>
</feature>
<evidence type="ECO:0000256" key="1">
    <source>
        <dbReference type="ARBA" id="ARBA00004123"/>
    </source>
</evidence>
<dbReference type="InterPro" id="IPR040052">
    <property type="entry name" value="RBM17"/>
</dbReference>
<feature type="compositionally biased region" description="Basic and acidic residues" evidence="6">
    <location>
        <begin position="239"/>
        <end position="253"/>
    </location>
</feature>
<dbReference type="InterPro" id="IPR000467">
    <property type="entry name" value="G_patch_dom"/>
</dbReference>
<dbReference type="Pfam" id="PF01585">
    <property type="entry name" value="G-patch"/>
    <property type="match status" value="1"/>
</dbReference>
<feature type="compositionally biased region" description="Low complexity" evidence="6">
    <location>
        <begin position="17"/>
        <end position="42"/>
    </location>
</feature>
<comment type="caution">
    <text evidence="8">The sequence shown here is derived from an EMBL/GenBank/DDBJ whole genome shotgun (WGS) entry which is preliminary data.</text>
</comment>
<dbReference type="GO" id="GO:0071011">
    <property type="term" value="C:precatalytic spliceosome"/>
    <property type="evidence" value="ECO:0007669"/>
    <property type="project" value="TreeGrafter"/>
</dbReference>
<feature type="region of interest" description="Disordered" evidence="6">
    <location>
        <begin position="83"/>
        <end position="573"/>
    </location>
</feature>
<accession>A0A1Y2FXJ8</accession>
<dbReference type="Proteomes" id="UP000193467">
    <property type="component" value="Unassembled WGS sequence"/>
</dbReference>
<dbReference type="GO" id="GO:0003723">
    <property type="term" value="F:RNA binding"/>
    <property type="evidence" value="ECO:0007669"/>
    <property type="project" value="UniProtKB-KW"/>
</dbReference>
<feature type="compositionally biased region" description="Polar residues" evidence="6">
    <location>
        <begin position="522"/>
        <end position="531"/>
    </location>
</feature>
<evidence type="ECO:0000256" key="6">
    <source>
        <dbReference type="SAM" id="MobiDB-lite"/>
    </source>
</evidence>
<dbReference type="Gene3D" id="3.30.70.330">
    <property type="match status" value="1"/>
</dbReference>
<dbReference type="PROSITE" id="PS50174">
    <property type="entry name" value="G_PATCH"/>
    <property type="match status" value="1"/>
</dbReference>